<organism evidence="2 3">
    <name type="scientific">Suillus discolor</name>
    <dbReference type="NCBI Taxonomy" id="1912936"/>
    <lineage>
        <taxon>Eukaryota</taxon>
        <taxon>Fungi</taxon>
        <taxon>Dikarya</taxon>
        <taxon>Basidiomycota</taxon>
        <taxon>Agaricomycotina</taxon>
        <taxon>Agaricomycetes</taxon>
        <taxon>Agaricomycetidae</taxon>
        <taxon>Boletales</taxon>
        <taxon>Suillineae</taxon>
        <taxon>Suillaceae</taxon>
        <taxon>Suillus</taxon>
    </lineage>
</organism>
<reference evidence="2" key="1">
    <citation type="journal article" date="2020" name="New Phytol.">
        <title>Comparative genomics reveals dynamic genome evolution in host specialist ectomycorrhizal fungi.</title>
        <authorList>
            <person name="Lofgren L.A."/>
            <person name="Nguyen N.H."/>
            <person name="Vilgalys R."/>
            <person name="Ruytinx J."/>
            <person name="Liao H.L."/>
            <person name="Branco S."/>
            <person name="Kuo A."/>
            <person name="LaButti K."/>
            <person name="Lipzen A."/>
            <person name="Andreopoulos W."/>
            <person name="Pangilinan J."/>
            <person name="Riley R."/>
            <person name="Hundley H."/>
            <person name="Na H."/>
            <person name="Barry K."/>
            <person name="Grigoriev I.V."/>
            <person name="Stajich J.E."/>
            <person name="Kennedy P.G."/>
        </authorList>
    </citation>
    <scope>NUCLEOTIDE SEQUENCE</scope>
    <source>
        <strain evidence="2">FC423</strain>
    </source>
</reference>
<protein>
    <submittedName>
        <fullName evidence="2">Uncharacterized protein</fullName>
    </submittedName>
</protein>
<proteinExistence type="predicted"/>
<dbReference type="Proteomes" id="UP000823399">
    <property type="component" value="Unassembled WGS sequence"/>
</dbReference>
<accession>A0A9P7K0Q3</accession>
<keyword evidence="3" id="KW-1185">Reference proteome</keyword>
<sequence>MPKVPAWKQRLHELHLNPPRYEASWYGPLDKLANHVFAADCFMVKPQPKIRRSALPDDGDDNQPFEDEGLSLDSTGTPVTRDSYFEPDFIIVHVGDNRDIPLVCIEVKKEGGTYQSAGAQLHEYIEVLASKDPHDEFVAILVLGGKFYCYSIHGRRAPTPGGDGWETADNLEGVFEKVAKGVLGGKRKHR</sequence>
<dbReference type="AlphaFoldDB" id="A0A9P7K0Q3"/>
<comment type="caution">
    <text evidence="2">The sequence shown here is derived from an EMBL/GenBank/DDBJ whole genome shotgun (WGS) entry which is preliminary data.</text>
</comment>
<dbReference type="OrthoDB" id="2651985at2759"/>
<gene>
    <name evidence="2" type="ORF">F5147DRAFT_661996</name>
</gene>
<dbReference type="EMBL" id="JABBWM010000001">
    <property type="protein sequence ID" value="KAG2120439.1"/>
    <property type="molecule type" value="Genomic_DNA"/>
</dbReference>
<dbReference type="RefSeq" id="XP_041299815.1">
    <property type="nucleotide sequence ID" value="XM_041434749.1"/>
</dbReference>
<evidence type="ECO:0000313" key="2">
    <source>
        <dbReference type="EMBL" id="KAG2120439.1"/>
    </source>
</evidence>
<evidence type="ECO:0000256" key="1">
    <source>
        <dbReference type="SAM" id="MobiDB-lite"/>
    </source>
</evidence>
<dbReference type="GeneID" id="64697008"/>
<feature type="region of interest" description="Disordered" evidence="1">
    <location>
        <begin position="52"/>
        <end position="77"/>
    </location>
</feature>
<feature type="compositionally biased region" description="Acidic residues" evidence="1">
    <location>
        <begin position="57"/>
        <end position="70"/>
    </location>
</feature>
<evidence type="ECO:0000313" key="3">
    <source>
        <dbReference type="Proteomes" id="UP000823399"/>
    </source>
</evidence>
<name>A0A9P7K0Q3_9AGAM</name>